<dbReference type="RefSeq" id="WP_004077189.1">
    <property type="nucleotide sequence ID" value="NZ_CM001436.1"/>
</dbReference>
<evidence type="ECO:0000256" key="3">
    <source>
        <dbReference type="ARBA" id="ARBA00023239"/>
    </source>
</evidence>
<gene>
    <name evidence="6" type="ORF">Metlim_1327</name>
</gene>
<dbReference type="InParanoid" id="H1Z1W9"/>
<dbReference type="AlphaFoldDB" id="H1Z1W9"/>
<feature type="transmembrane region" description="Helical" evidence="4">
    <location>
        <begin position="7"/>
        <end position="26"/>
    </location>
</feature>
<accession>H1Z1W9</accession>
<dbReference type="InterPro" id="IPR036291">
    <property type="entry name" value="NAD(P)-bd_dom_sf"/>
</dbReference>
<dbReference type="HOGENOM" id="CLU_007383_1_14_2"/>
<keyword evidence="4" id="KW-0812">Transmembrane</keyword>
<comment type="cofactor">
    <cofactor evidence="1">
        <name>NAD(+)</name>
        <dbReference type="ChEBI" id="CHEBI:57540"/>
    </cofactor>
</comment>
<dbReference type="InterPro" id="IPR016040">
    <property type="entry name" value="NAD(P)-bd_dom"/>
</dbReference>
<name>H1Z1W9_9EURY</name>
<dbReference type="Gene3D" id="3.40.50.720">
    <property type="entry name" value="NAD(P)-binding Rossmann-like Domain"/>
    <property type="match status" value="1"/>
</dbReference>
<keyword evidence="4" id="KW-1133">Transmembrane helix</keyword>
<feature type="domain" description="NAD(P)-binding" evidence="5">
    <location>
        <begin position="9"/>
        <end position="317"/>
    </location>
</feature>
<dbReference type="PATRIC" id="fig|937775.9.peg.1510"/>
<organism evidence="6 7">
    <name type="scientific">Methanoplanus limicola DSM 2279</name>
    <dbReference type="NCBI Taxonomy" id="937775"/>
    <lineage>
        <taxon>Archaea</taxon>
        <taxon>Methanobacteriati</taxon>
        <taxon>Methanobacteriota</taxon>
        <taxon>Stenosarchaea group</taxon>
        <taxon>Methanomicrobia</taxon>
        <taxon>Methanomicrobiales</taxon>
        <taxon>Methanomicrobiaceae</taxon>
        <taxon>Methanoplanus</taxon>
    </lineage>
</organism>
<keyword evidence="7" id="KW-1185">Reference proteome</keyword>
<dbReference type="EC" id="4.2.1.46" evidence="6"/>
<dbReference type="SUPFAM" id="SSF51735">
    <property type="entry name" value="NAD(P)-binding Rossmann-fold domains"/>
    <property type="match status" value="1"/>
</dbReference>
<proteinExistence type="predicted"/>
<evidence type="ECO:0000256" key="4">
    <source>
        <dbReference type="SAM" id="Phobius"/>
    </source>
</evidence>
<dbReference type="OrthoDB" id="4907at2157"/>
<keyword evidence="2" id="KW-0520">NAD</keyword>
<dbReference type="STRING" id="937775.Metlim_1327"/>
<dbReference type="NCBIfam" id="TIGR01181">
    <property type="entry name" value="dTDP_gluc_dehyt"/>
    <property type="match status" value="1"/>
</dbReference>
<sequence length="330" mass="37163">MQYEEKTLLVTGGAGFIGSNFIHYLMSMDQNINIINIDALTYAANLENISCFNDSKNYSFFKSSICDKKGVSDVIEKFSPDIIVNFAAESHVDRSITDPDIFLTTNVLGTHNLLNAAERHGIDKFIQISTDEVYGTLGDMGYFTEGSQLSPSSPYSASKAAADMVVLSYFKTYDLPVNITRCSNNYGPYQHTEKLIPLVISKCLKKEAIPVYGDGLNIRDWLYVDDHCSAICNVINNGKIGDVYNIGANNEIRNIDLVRKIISCLNDKLPSLNLSYDLIRYVSDRKGHDRRYAIDSTKIRNDLGWKPTVNFDEGLNRTVDWYLKFFNISI</sequence>
<dbReference type="CDD" id="cd05246">
    <property type="entry name" value="dTDP_GD_SDR_e"/>
    <property type="match status" value="1"/>
</dbReference>
<dbReference type="GO" id="GO:0009225">
    <property type="term" value="P:nucleotide-sugar metabolic process"/>
    <property type="evidence" value="ECO:0007669"/>
    <property type="project" value="InterPro"/>
</dbReference>
<evidence type="ECO:0000256" key="1">
    <source>
        <dbReference type="ARBA" id="ARBA00001911"/>
    </source>
</evidence>
<dbReference type="Pfam" id="PF16363">
    <property type="entry name" value="GDP_Man_Dehyd"/>
    <property type="match status" value="1"/>
</dbReference>
<protein>
    <submittedName>
        <fullName evidence="6">dTDP-glucose 4,6-dehydratase</fullName>
        <ecNumber evidence="6">4.2.1.46</ecNumber>
    </submittedName>
</protein>
<keyword evidence="3 6" id="KW-0456">Lyase</keyword>
<dbReference type="InterPro" id="IPR005888">
    <property type="entry name" value="dTDP_Gluc_deHydtase"/>
</dbReference>
<dbReference type="EMBL" id="CM001436">
    <property type="protein sequence ID" value="EHQ35436.1"/>
    <property type="molecule type" value="Genomic_DNA"/>
</dbReference>
<evidence type="ECO:0000313" key="6">
    <source>
        <dbReference type="EMBL" id="EHQ35436.1"/>
    </source>
</evidence>
<reference evidence="6 7" key="1">
    <citation type="submission" date="2011-10" db="EMBL/GenBank/DDBJ databases">
        <title>The Improved High-Quality Draft genome of Methanoplanus limicola DSM 2279.</title>
        <authorList>
            <consortium name="US DOE Joint Genome Institute (JGI-PGF)"/>
            <person name="Lucas S."/>
            <person name="Copeland A."/>
            <person name="Lapidus A."/>
            <person name="Glavina del Rio T."/>
            <person name="Dalin E."/>
            <person name="Tice H."/>
            <person name="Bruce D."/>
            <person name="Goodwin L."/>
            <person name="Pitluck S."/>
            <person name="Peters L."/>
            <person name="Mikhailova N."/>
            <person name="Lu M."/>
            <person name="Kyrpides N."/>
            <person name="Mavromatis K."/>
            <person name="Ivanova N."/>
            <person name="Markowitz V."/>
            <person name="Cheng J.-F."/>
            <person name="Hugenholtz P."/>
            <person name="Woyke T."/>
            <person name="Wu D."/>
            <person name="Wirth R."/>
            <person name="Brambilla E.-M."/>
            <person name="Klenk H.-P."/>
            <person name="Eisen J.A."/>
        </authorList>
    </citation>
    <scope>NUCLEOTIDE SEQUENCE [LARGE SCALE GENOMIC DNA]</scope>
    <source>
        <strain evidence="6 7">DSM 2279</strain>
    </source>
</reference>
<keyword evidence="4" id="KW-0472">Membrane</keyword>
<dbReference type="Proteomes" id="UP000005741">
    <property type="component" value="Chromosome"/>
</dbReference>
<dbReference type="PANTHER" id="PTHR43000">
    <property type="entry name" value="DTDP-D-GLUCOSE 4,6-DEHYDRATASE-RELATED"/>
    <property type="match status" value="1"/>
</dbReference>
<evidence type="ECO:0000313" key="7">
    <source>
        <dbReference type="Proteomes" id="UP000005741"/>
    </source>
</evidence>
<dbReference type="GO" id="GO:0008460">
    <property type="term" value="F:dTDP-glucose 4,6-dehydratase activity"/>
    <property type="evidence" value="ECO:0007669"/>
    <property type="project" value="UniProtKB-EC"/>
</dbReference>
<dbReference type="Gene3D" id="3.90.25.10">
    <property type="entry name" value="UDP-galactose 4-epimerase, domain 1"/>
    <property type="match status" value="1"/>
</dbReference>
<evidence type="ECO:0000259" key="5">
    <source>
        <dbReference type="Pfam" id="PF16363"/>
    </source>
</evidence>
<evidence type="ECO:0000256" key="2">
    <source>
        <dbReference type="ARBA" id="ARBA00023027"/>
    </source>
</evidence>